<evidence type="ECO:0000259" key="6">
    <source>
        <dbReference type="PROSITE" id="PS50118"/>
    </source>
</evidence>
<evidence type="ECO:0000313" key="8">
    <source>
        <dbReference type="Proteomes" id="UP001460270"/>
    </source>
</evidence>
<dbReference type="GO" id="GO:0003677">
    <property type="term" value="F:DNA binding"/>
    <property type="evidence" value="ECO:0007669"/>
    <property type="project" value="UniProtKB-UniRule"/>
</dbReference>
<feature type="compositionally biased region" description="Polar residues" evidence="5">
    <location>
        <begin position="858"/>
        <end position="875"/>
    </location>
</feature>
<dbReference type="CDD" id="cd21995">
    <property type="entry name" value="HMG-box_TOX-like"/>
    <property type="match status" value="1"/>
</dbReference>
<dbReference type="FunFam" id="1.10.30.10:FF:000005">
    <property type="entry name" value="TOX high mobility group box family member 3"/>
    <property type="match status" value="1"/>
</dbReference>
<evidence type="ECO:0000256" key="2">
    <source>
        <dbReference type="ARBA" id="ARBA00023125"/>
    </source>
</evidence>
<dbReference type="PANTHER" id="PTHR47331">
    <property type="entry name" value="PHD-TYPE DOMAIN-CONTAINING PROTEIN"/>
    <property type="match status" value="1"/>
</dbReference>
<gene>
    <name evidence="7" type="ORF">WMY93_030467</name>
</gene>
<feature type="compositionally biased region" description="Low complexity" evidence="5">
    <location>
        <begin position="912"/>
        <end position="924"/>
    </location>
</feature>
<dbReference type="InterPro" id="IPR036910">
    <property type="entry name" value="HMG_box_dom_sf"/>
</dbReference>
<comment type="subcellular location">
    <subcellularLocation>
        <location evidence="1">Nucleus</location>
    </subcellularLocation>
</comment>
<evidence type="ECO:0000256" key="3">
    <source>
        <dbReference type="ARBA" id="ARBA00023242"/>
    </source>
</evidence>
<name>A0AAW0MHZ3_9GOBI</name>
<feature type="DNA-binding region" description="HMG box" evidence="4">
    <location>
        <begin position="719"/>
        <end position="787"/>
    </location>
</feature>
<dbReference type="SMART" id="SM00398">
    <property type="entry name" value="HMG"/>
    <property type="match status" value="1"/>
</dbReference>
<accession>A0AAW0MHZ3</accession>
<keyword evidence="2 4" id="KW-0238">DNA-binding</keyword>
<feature type="compositionally biased region" description="Pro residues" evidence="5">
    <location>
        <begin position="815"/>
        <end position="836"/>
    </location>
</feature>
<dbReference type="InterPro" id="IPR009071">
    <property type="entry name" value="HMG_box_dom"/>
</dbReference>
<dbReference type="Pfam" id="PF00505">
    <property type="entry name" value="HMG_box"/>
    <property type="match status" value="1"/>
</dbReference>
<dbReference type="Proteomes" id="UP001460270">
    <property type="component" value="Unassembled WGS sequence"/>
</dbReference>
<feature type="compositionally biased region" description="Basic residues" evidence="5">
    <location>
        <begin position="703"/>
        <end position="714"/>
    </location>
</feature>
<keyword evidence="8" id="KW-1185">Reference proteome</keyword>
<dbReference type="SUPFAM" id="SSF47095">
    <property type="entry name" value="HMG-box"/>
    <property type="match status" value="1"/>
</dbReference>
<dbReference type="EMBL" id="JBBPFD010000491">
    <property type="protein sequence ID" value="KAK7878631.1"/>
    <property type="molecule type" value="Genomic_DNA"/>
</dbReference>
<dbReference type="PRINTS" id="PR00886">
    <property type="entry name" value="HIGHMOBLTY12"/>
</dbReference>
<evidence type="ECO:0000256" key="4">
    <source>
        <dbReference type="PROSITE-ProRule" id="PRU00267"/>
    </source>
</evidence>
<feature type="region of interest" description="Disordered" evidence="5">
    <location>
        <begin position="681"/>
        <end position="721"/>
    </location>
</feature>
<reference evidence="8" key="1">
    <citation type="submission" date="2024-04" db="EMBL/GenBank/DDBJ databases">
        <title>Salinicola lusitanus LLJ914,a marine bacterium isolated from the Okinawa Trough.</title>
        <authorList>
            <person name="Li J."/>
        </authorList>
    </citation>
    <scope>NUCLEOTIDE SEQUENCE [LARGE SCALE GENOMIC DNA]</scope>
</reference>
<feature type="compositionally biased region" description="Basic residues" evidence="5">
    <location>
        <begin position="612"/>
        <end position="623"/>
    </location>
</feature>
<dbReference type="GO" id="GO:0005634">
    <property type="term" value="C:nucleus"/>
    <property type="evidence" value="ECO:0007669"/>
    <property type="project" value="UniProtKB-SubCell"/>
</dbReference>
<evidence type="ECO:0000256" key="5">
    <source>
        <dbReference type="SAM" id="MobiDB-lite"/>
    </source>
</evidence>
<dbReference type="Pfam" id="PF05380">
    <property type="entry name" value="Peptidase_A17"/>
    <property type="match status" value="1"/>
</dbReference>
<dbReference type="AlphaFoldDB" id="A0AAW0MHZ3"/>
<dbReference type="InterPro" id="IPR008042">
    <property type="entry name" value="Retrotrans_Pao"/>
</dbReference>
<protein>
    <recommendedName>
        <fullName evidence="6">HMG box domain-containing protein</fullName>
    </recommendedName>
</protein>
<feature type="domain" description="HMG box" evidence="6">
    <location>
        <begin position="719"/>
        <end position="787"/>
    </location>
</feature>
<comment type="caution">
    <text evidence="7">The sequence shown here is derived from an EMBL/GenBank/DDBJ whole genome shotgun (WGS) entry which is preliminary data.</text>
</comment>
<sequence>MRDFYVDDGLKSMPTVEAAVDLLKRTQVTLSKSNLRLHKIAANNKQVLNAFPAKDHASDLKDLDLDADMVPMQRSLGINWDLQTDTFSFSVSDEVKPYTRRGVLSTINSLYDPLGFVSPVTIQGKHILRELTTATGDWDAPLPDEMEEAWASWRASLVELSNLTISRPYTETSPSTAVRRELCVFCDASTKAIAAVSYLKVTDAAGSNHLGFIMGKAKLSPRPEHTVPRLELCAAVLAVELADLVSDELDLTFDAVNFYSDSKVVLGYICNETRRFYVYVSNRIQRIRKSSHPNQWFYVPTDLNPADHATRSVPASHLKHTNWLTGPTFLLSAETQLRNDSYSLVEPNTDPDIRPLVSTLSTTTCIKQFGSQRFTKFSTWKSLVRAVSRLIHICRCFNSTLPKESNCKGWHYCKAEITVEEKAQASNVVIQTVQKEVYAQEMECIRNNKKLPANSPLKRLDPFIDTHGMLRVGGRLHHSNIEQNEKNPLIIPGKHHVAILLIREYHEQVHHQGRLITEGAIRTAGFWIVGAKKKVSSIIHQCTTCRRLRAPVNVQKMANLPPDRLSMDPPFTNVGLDVFGPWSVSSRRTRGGFSQNKRVSVAKPELLQSGQRQRRRRRWRRRLRDPPITPPNHADPSLLHLMEHEPGYPFHSLPHNGLLNSYSYPELPALMMSNMLGQDSHLLSGPMHSISNEKRGPPDMMKPKPKPQKKKKKKDPNEPQKPVSAYALFFRDTQAAIKGQNPNATFGDVSKIVASMWDSLGEEQKQGYKRKTEAAKKEYLKALAAYRASLVSKTYNDPEPKSAQQTSQSSHLLPPKQPLYSVPPQPSSPYLGPPGSFPLSELQSYGPRHSLAPALSQSQMLPPSMSASPPTSFQISPPLHPHAQLSLHQSSLLNQPIRMQQSQPIISHQMGLQPPLHSPPLSQQGFSHLPPEYQNSVGGHSLQELLPRDMDQTQTGTESTATGTAGPTTAAVAWAPGTSLSTSLEFDKPPKVRLQGAFQHHRPRHHFVSLCFLFLVDSTGPKDCYRTSTSCQALRSGRGLRAHANVLEMKTKKRLLILDFFFKRHSFPRFTPALNFAMDCPVRGVEMLRANAM</sequence>
<feature type="compositionally biased region" description="Polar residues" evidence="5">
    <location>
        <begin position="802"/>
        <end position="811"/>
    </location>
</feature>
<evidence type="ECO:0000313" key="7">
    <source>
        <dbReference type="EMBL" id="KAK7878631.1"/>
    </source>
</evidence>
<organism evidence="7 8">
    <name type="scientific">Mugilogobius chulae</name>
    <name type="common">yellowstripe goby</name>
    <dbReference type="NCBI Taxonomy" id="88201"/>
    <lineage>
        <taxon>Eukaryota</taxon>
        <taxon>Metazoa</taxon>
        <taxon>Chordata</taxon>
        <taxon>Craniata</taxon>
        <taxon>Vertebrata</taxon>
        <taxon>Euteleostomi</taxon>
        <taxon>Actinopterygii</taxon>
        <taxon>Neopterygii</taxon>
        <taxon>Teleostei</taxon>
        <taxon>Neoteleostei</taxon>
        <taxon>Acanthomorphata</taxon>
        <taxon>Gobiaria</taxon>
        <taxon>Gobiiformes</taxon>
        <taxon>Gobioidei</taxon>
        <taxon>Gobiidae</taxon>
        <taxon>Gobionellinae</taxon>
        <taxon>Mugilogobius</taxon>
    </lineage>
</organism>
<dbReference type="Gene3D" id="1.10.30.10">
    <property type="entry name" value="High mobility group box domain"/>
    <property type="match status" value="1"/>
</dbReference>
<dbReference type="PROSITE" id="PS50118">
    <property type="entry name" value="HMG_BOX_2"/>
    <property type="match status" value="1"/>
</dbReference>
<feature type="region of interest" description="Disordered" evidence="5">
    <location>
        <begin position="910"/>
        <end position="939"/>
    </location>
</feature>
<feature type="region of interest" description="Disordered" evidence="5">
    <location>
        <begin position="587"/>
        <end position="639"/>
    </location>
</feature>
<evidence type="ECO:0000256" key="1">
    <source>
        <dbReference type="ARBA" id="ARBA00004123"/>
    </source>
</evidence>
<feature type="region of interest" description="Disordered" evidence="5">
    <location>
        <begin position="858"/>
        <end position="880"/>
    </location>
</feature>
<feature type="region of interest" description="Disordered" evidence="5">
    <location>
        <begin position="795"/>
        <end position="845"/>
    </location>
</feature>
<proteinExistence type="predicted"/>
<dbReference type="PANTHER" id="PTHR47331:SF6">
    <property type="entry name" value="DOUBLECORTIN DOMAIN-CONTAINING PROTEIN"/>
    <property type="match status" value="1"/>
</dbReference>
<keyword evidence="3 4" id="KW-0539">Nucleus</keyword>